<comment type="caution">
    <text evidence="2">The sequence shown here is derived from an EMBL/GenBank/DDBJ whole genome shotgun (WGS) entry which is preliminary data.</text>
</comment>
<dbReference type="PROSITE" id="PS50126">
    <property type="entry name" value="S1"/>
    <property type="match status" value="1"/>
</dbReference>
<dbReference type="EMBL" id="JAECZA010000224">
    <property type="protein sequence ID" value="MBH8576174.1"/>
    <property type="molecule type" value="Genomic_DNA"/>
</dbReference>
<dbReference type="Proteomes" id="UP000662314">
    <property type="component" value="Unassembled WGS sequence"/>
</dbReference>
<dbReference type="AlphaFoldDB" id="A0A8J7LKN8"/>
<dbReference type="Gene3D" id="2.40.50.140">
    <property type="entry name" value="Nucleic acid-binding proteins"/>
    <property type="match status" value="1"/>
</dbReference>
<gene>
    <name evidence="2" type="ORF">I8752_24915</name>
</gene>
<dbReference type="InterPro" id="IPR012340">
    <property type="entry name" value="NA-bd_OB-fold"/>
</dbReference>
<accession>A0A8J7LKN8</accession>
<evidence type="ECO:0000313" key="2">
    <source>
        <dbReference type="EMBL" id="MBH8576174.1"/>
    </source>
</evidence>
<dbReference type="RefSeq" id="WP_214434913.1">
    <property type="nucleotide sequence ID" value="NZ_CAWPUQ010000151.1"/>
</dbReference>
<proteinExistence type="predicted"/>
<name>A0A8J7LKN8_9NOST</name>
<evidence type="ECO:0000259" key="1">
    <source>
        <dbReference type="PROSITE" id="PS50126"/>
    </source>
</evidence>
<organism evidence="2 3">
    <name type="scientific">Dendronalium phyllosphericum CENA369</name>
    <dbReference type="NCBI Taxonomy" id="1725256"/>
    <lineage>
        <taxon>Bacteria</taxon>
        <taxon>Bacillati</taxon>
        <taxon>Cyanobacteriota</taxon>
        <taxon>Cyanophyceae</taxon>
        <taxon>Nostocales</taxon>
        <taxon>Nostocaceae</taxon>
        <taxon>Dendronalium</taxon>
        <taxon>Dendronalium phyllosphericum</taxon>
    </lineage>
</organism>
<protein>
    <recommendedName>
        <fullName evidence="1">S1 motif domain-containing protein</fullName>
    </recommendedName>
</protein>
<dbReference type="GO" id="GO:0003676">
    <property type="term" value="F:nucleic acid binding"/>
    <property type="evidence" value="ECO:0007669"/>
    <property type="project" value="InterPro"/>
</dbReference>
<dbReference type="SUPFAM" id="SSF50249">
    <property type="entry name" value="Nucleic acid-binding proteins"/>
    <property type="match status" value="1"/>
</dbReference>
<dbReference type="InterPro" id="IPR003029">
    <property type="entry name" value="S1_domain"/>
</dbReference>
<evidence type="ECO:0000313" key="3">
    <source>
        <dbReference type="Proteomes" id="UP000662314"/>
    </source>
</evidence>
<keyword evidence="3" id="KW-1185">Reference proteome</keyword>
<feature type="domain" description="S1 motif" evidence="1">
    <location>
        <begin position="11"/>
        <end position="80"/>
    </location>
</feature>
<sequence>MSFNIANFQIDNVTTGKIIKLEPTGVLVDFYTDKLAYVPIIELSFAEIQAPEEAVQLNEIREFLVVGNYDGEHDIFFSNCSPETLKDSDRLYEITLDLASEKCGHPINSPLLSLSVRAIARSLTRQSIQPILLEKNCS</sequence>
<reference evidence="2 3" key="1">
    <citation type="journal article" date="2021" name="Int. J. Syst. Evol. Microbiol.">
        <title>Amazonocrinis nigriterrae gen. nov., sp. nov., Atlanticothrix silvestris gen. nov., sp. nov. and Dendronalium phyllosphericum gen. nov., sp. nov., nostocacean cyanobacteria from Brazilian environments.</title>
        <authorList>
            <person name="Alvarenga D.O."/>
            <person name="Andreote A.P.D."/>
            <person name="Branco L.H.Z."/>
            <person name="Delbaje E."/>
            <person name="Cruz R.B."/>
            <person name="Varani A.M."/>
            <person name="Fiore M.F."/>
        </authorList>
    </citation>
    <scope>NUCLEOTIDE SEQUENCE [LARGE SCALE GENOMIC DNA]</scope>
    <source>
        <strain evidence="2 3">CENA369</strain>
    </source>
</reference>